<protein>
    <recommendedName>
        <fullName evidence="3">Sce7725 family protein</fullName>
    </recommendedName>
</protein>
<evidence type="ECO:0008006" key="3">
    <source>
        <dbReference type="Google" id="ProtNLM"/>
    </source>
</evidence>
<gene>
    <name evidence="1" type="ORF">CBG59_12495</name>
</gene>
<dbReference type="RefSeq" id="WP_098982769.1">
    <property type="nucleotide sequence ID" value="NZ_CP077116.1"/>
</dbReference>
<comment type="caution">
    <text evidence="1">The sequence shown here is derived from an EMBL/GenBank/DDBJ whole genome shotgun (WGS) entry which is preliminary data.</text>
</comment>
<accession>A0A2C6BEX2</accession>
<proteinExistence type="predicted"/>
<name>A0A2C6BEX2_FUSNP</name>
<sequence length="314" mass="37062">MYFPYLKGRQYELLAIRELLSKNLLSEKIIPIIEPVKVSSTLLSTLETASSSERKIGVICNSNITVDFDINNISEEDKEYLKILKNKDIIKVFFLQENLEKILKIYQNNEIFKDISEITIIYDNVDYIEEYQKNFSDKKPKYTLILNENKFKRKIKEKENIILLDDKFDRKERNSDYLLNEDEFFSDEHLYYKEDGYAGFSDYSIIGKKIVDGGFAPRAVVIHMLYFDDEKNLRVHHFVSDSNHDIKDPANKFYEALKKLIEFNEKKSLGKTKAMEKLRNYYTHGDYPGLGSIKKISLSHHLELIGRFLDEEKR</sequence>
<dbReference type="EMBL" id="NIRQ01000001">
    <property type="protein sequence ID" value="PHI14401.1"/>
    <property type="molecule type" value="Genomic_DNA"/>
</dbReference>
<reference evidence="1 2" key="1">
    <citation type="submission" date="2017-06" db="EMBL/GenBank/DDBJ databases">
        <title>Draft genome sequence of Fusobacterium nucleatum subsp. polymorphum KCOM 1330 (=ChDC F330).</title>
        <authorList>
            <person name="Kook J.-K."/>
            <person name="Park S.-N."/>
            <person name="Lim Y.K."/>
            <person name="Roh H."/>
        </authorList>
    </citation>
    <scope>NUCLEOTIDE SEQUENCE [LARGE SCALE GENOMIC DNA]</scope>
    <source>
        <strain evidence="2">KCOM 1330 (ChDC F330)</strain>
    </source>
</reference>
<dbReference type="InterPro" id="IPR047727">
    <property type="entry name" value="Sce7725-like"/>
</dbReference>
<organism evidence="1 2">
    <name type="scientific">Fusobacterium nucleatum subsp. polymorphum</name>
    <name type="common">Fusobacterium polymorphum</name>
    <dbReference type="NCBI Taxonomy" id="76857"/>
    <lineage>
        <taxon>Bacteria</taxon>
        <taxon>Fusobacteriati</taxon>
        <taxon>Fusobacteriota</taxon>
        <taxon>Fusobacteriia</taxon>
        <taxon>Fusobacteriales</taxon>
        <taxon>Fusobacteriaceae</taxon>
        <taxon>Fusobacterium</taxon>
    </lineage>
</organism>
<dbReference type="NCBIfam" id="NF033831">
    <property type="entry name" value="sce7725_fam"/>
    <property type="match status" value="1"/>
</dbReference>
<evidence type="ECO:0000313" key="1">
    <source>
        <dbReference type="EMBL" id="PHI14401.1"/>
    </source>
</evidence>
<evidence type="ECO:0000313" key="2">
    <source>
        <dbReference type="Proteomes" id="UP000221852"/>
    </source>
</evidence>
<dbReference type="AlphaFoldDB" id="A0A2C6BEX2"/>
<dbReference type="Proteomes" id="UP000221852">
    <property type="component" value="Unassembled WGS sequence"/>
</dbReference>